<evidence type="ECO:0000313" key="1">
    <source>
        <dbReference type="EMBL" id="GGK41447.1"/>
    </source>
</evidence>
<dbReference type="Proteomes" id="UP000600449">
    <property type="component" value="Unassembled WGS sequence"/>
</dbReference>
<sequence>MSGFSPDWLDLREGADHRARDAALEARLADYLAGRETITVVDLGCGLGSNLRGLSRVLPGRQSWRLVDHDPTLLAGARERLAAWADAARDDGGGGLRLEKDGRQITVSFAQADLAGDLDGALACSAGGAPDLVTAAALFDLCGASFLTRFAQAVAARRAAFHTVLTYDGRETWEPAHPLDAAFRDAFVAHQGEDKGFGPSLGPAATAHLARAFADAGYAAHQGESPWRLEAPRDAALIRALAEGQAQAVAETGRLAPDAVASWRAARIEAPRATIGHADLLCLP</sequence>
<proteinExistence type="predicted"/>
<dbReference type="SUPFAM" id="SSF53335">
    <property type="entry name" value="S-adenosyl-L-methionine-dependent methyltransferases"/>
    <property type="match status" value="1"/>
</dbReference>
<evidence type="ECO:0000313" key="2">
    <source>
        <dbReference type="Proteomes" id="UP000600449"/>
    </source>
</evidence>
<protein>
    <recommendedName>
        <fullName evidence="3">Methyltransferase domain-containing protein</fullName>
    </recommendedName>
</protein>
<name>A0A917QB93_9HYPH</name>
<keyword evidence="2" id="KW-1185">Reference proteome</keyword>
<dbReference type="RefSeq" id="WP_188914131.1">
    <property type="nucleotide sequence ID" value="NZ_BMMF01000009.1"/>
</dbReference>
<organism evidence="1 2">
    <name type="scientific">Salinarimonas ramus</name>
    <dbReference type="NCBI Taxonomy" id="690164"/>
    <lineage>
        <taxon>Bacteria</taxon>
        <taxon>Pseudomonadati</taxon>
        <taxon>Pseudomonadota</taxon>
        <taxon>Alphaproteobacteria</taxon>
        <taxon>Hyphomicrobiales</taxon>
        <taxon>Salinarimonadaceae</taxon>
        <taxon>Salinarimonas</taxon>
    </lineage>
</organism>
<evidence type="ECO:0008006" key="3">
    <source>
        <dbReference type="Google" id="ProtNLM"/>
    </source>
</evidence>
<dbReference type="Gene3D" id="3.40.50.150">
    <property type="entry name" value="Vaccinia Virus protein VP39"/>
    <property type="match status" value="1"/>
</dbReference>
<dbReference type="EMBL" id="BMMF01000009">
    <property type="protein sequence ID" value="GGK41447.1"/>
    <property type="molecule type" value="Genomic_DNA"/>
</dbReference>
<accession>A0A917QB93</accession>
<comment type="caution">
    <text evidence="1">The sequence shown here is derived from an EMBL/GenBank/DDBJ whole genome shotgun (WGS) entry which is preliminary data.</text>
</comment>
<dbReference type="AlphaFoldDB" id="A0A917QB93"/>
<reference evidence="1 2" key="1">
    <citation type="journal article" date="2014" name="Int. J. Syst. Evol. Microbiol.">
        <title>Complete genome sequence of Corynebacterium casei LMG S-19264T (=DSM 44701T), isolated from a smear-ripened cheese.</title>
        <authorList>
            <consortium name="US DOE Joint Genome Institute (JGI-PGF)"/>
            <person name="Walter F."/>
            <person name="Albersmeier A."/>
            <person name="Kalinowski J."/>
            <person name="Ruckert C."/>
        </authorList>
    </citation>
    <scope>NUCLEOTIDE SEQUENCE [LARGE SCALE GENOMIC DNA]</scope>
    <source>
        <strain evidence="1 2">CGMCC 1.9161</strain>
    </source>
</reference>
<dbReference type="InterPro" id="IPR029063">
    <property type="entry name" value="SAM-dependent_MTases_sf"/>
</dbReference>
<gene>
    <name evidence="1" type="ORF">GCM10011322_30740</name>
</gene>